<comment type="subcellular location">
    <subcellularLocation>
        <location evidence="2">Cytoplasm</location>
    </subcellularLocation>
    <subcellularLocation>
        <location evidence="1">Nucleus</location>
    </subcellularLocation>
</comment>
<evidence type="ECO:0000256" key="11">
    <source>
        <dbReference type="PROSITE-ProRule" id="PRU00453"/>
    </source>
</evidence>
<comment type="subunit">
    <text evidence="10">Thyroid receptor interacting proteins (TRIPs) specifically interact with the ligand binding domain of the thyroid receptor (TR). Requires the presence of thyroid hormone for its interaction. Interacts with NUFIP1. Interacts (via HIT-type zinc finger) with the RUVBL1/RUVBL2 complex in the presence of ADP.</text>
</comment>
<evidence type="ECO:0000256" key="5">
    <source>
        <dbReference type="ARBA" id="ARBA00022553"/>
    </source>
</evidence>
<dbReference type="OrthoDB" id="18412at2759"/>
<keyword evidence="14" id="KW-1185">Reference proteome</keyword>
<dbReference type="InterPro" id="IPR007529">
    <property type="entry name" value="Znf_HIT"/>
</dbReference>
<dbReference type="GO" id="GO:0005634">
    <property type="term" value="C:nucleus"/>
    <property type="evidence" value="ECO:0007669"/>
    <property type="project" value="UniProtKB-SubCell"/>
</dbReference>
<proteinExistence type="predicted"/>
<evidence type="ECO:0000256" key="10">
    <source>
        <dbReference type="ARBA" id="ARBA00046946"/>
    </source>
</evidence>
<name>A0A9J6CQW5_POLVA</name>
<dbReference type="GO" id="GO:0048254">
    <property type="term" value="P:snoRNA localization"/>
    <property type="evidence" value="ECO:0007669"/>
    <property type="project" value="TreeGrafter"/>
</dbReference>
<accession>A0A9J6CQW5</accession>
<evidence type="ECO:0000256" key="9">
    <source>
        <dbReference type="ARBA" id="ARBA00023242"/>
    </source>
</evidence>
<dbReference type="SUPFAM" id="SSF144232">
    <property type="entry name" value="HIT/MYND zinc finger-like"/>
    <property type="match status" value="1"/>
</dbReference>
<evidence type="ECO:0000313" key="13">
    <source>
        <dbReference type="EMBL" id="KAG5684006.1"/>
    </source>
</evidence>
<sequence length="131" mass="15520">MTSCNVCEKQNHKYTCPKCFIKYCSLPCFKEHKISQCEEIQKKNQFEQPKYIEDKIPEKINLFETIDTVSQQKLEELANSEKIKQLLLNPHLRKFLKDVNNDRNSWKAMKVAMTEPLFLEFADECLKIVES</sequence>
<organism evidence="13 14">
    <name type="scientific">Polypedilum vanderplanki</name>
    <name type="common">Sleeping chironomid midge</name>
    <dbReference type="NCBI Taxonomy" id="319348"/>
    <lineage>
        <taxon>Eukaryota</taxon>
        <taxon>Metazoa</taxon>
        <taxon>Ecdysozoa</taxon>
        <taxon>Arthropoda</taxon>
        <taxon>Hexapoda</taxon>
        <taxon>Insecta</taxon>
        <taxon>Pterygota</taxon>
        <taxon>Neoptera</taxon>
        <taxon>Endopterygota</taxon>
        <taxon>Diptera</taxon>
        <taxon>Nematocera</taxon>
        <taxon>Chironomoidea</taxon>
        <taxon>Chironomidae</taxon>
        <taxon>Chironominae</taxon>
        <taxon>Polypedilum</taxon>
        <taxon>Polypedilum</taxon>
    </lineage>
</organism>
<evidence type="ECO:0000313" key="14">
    <source>
        <dbReference type="Proteomes" id="UP001107558"/>
    </source>
</evidence>
<keyword evidence="5" id="KW-0597">Phosphoprotein</keyword>
<reference evidence="13" key="1">
    <citation type="submission" date="2021-03" db="EMBL/GenBank/DDBJ databases">
        <title>Chromosome level genome of the anhydrobiotic midge Polypedilum vanderplanki.</title>
        <authorList>
            <person name="Yoshida Y."/>
            <person name="Kikawada T."/>
            <person name="Gusev O."/>
        </authorList>
    </citation>
    <scope>NUCLEOTIDE SEQUENCE</scope>
    <source>
        <strain evidence="13">NIAS01</strain>
        <tissue evidence="13">Whole body or cell culture</tissue>
    </source>
</reference>
<keyword evidence="7 11" id="KW-0863">Zinc-finger</keyword>
<evidence type="ECO:0000256" key="8">
    <source>
        <dbReference type="ARBA" id="ARBA00022833"/>
    </source>
</evidence>
<dbReference type="GO" id="GO:0005737">
    <property type="term" value="C:cytoplasm"/>
    <property type="evidence" value="ECO:0007669"/>
    <property type="project" value="UniProtKB-SubCell"/>
</dbReference>
<dbReference type="GO" id="GO:0000463">
    <property type="term" value="P:maturation of LSU-rRNA from tricistronic rRNA transcript (SSU-rRNA, 5.8S rRNA, LSU-rRNA)"/>
    <property type="evidence" value="ECO:0007669"/>
    <property type="project" value="TreeGrafter"/>
</dbReference>
<dbReference type="PROSITE" id="PS51083">
    <property type="entry name" value="ZF_HIT"/>
    <property type="match status" value="1"/>
</dbReference>
<dbReference type="PANTHER" id="PTHR13483:SF11">
    <property type="entry name" value="ZINC FINGER HIT DOMAIN-CONTAINING PROTEIN 3"/>
    <property type="match status" value="1"/>
</dbReference>
<dbReference type="GO" id="GO:0008270">
    <property type="term" value="F:zinc ion binding"/>
    <property type="evidence" value="ECO:0007669"/>
    <property type="project" value="UniProtKB-UniRule"/>
</dbReference>
<dbReference type="PANTHER" id="PTHR13483">
    <property type="entry name" value="BOX C_D SNORNA PROTEIN 1-RELATED"/>
    <property type="match status" value="1"/>
</dbReference>
<dbReference type="Gene3D" id="3.30.60.190">
    <property type="match status" value="1"/>
</dbReference>
<evidence type="ECO:0000259" key="12">
    <source>
        <dbReference type="PROSITE" id="PS51083"/>
    </source>
</evidence>
<evidence type="ECO:0000256" key="7">
    <source>
        <dbReference type="ARBA" id="ARBA00022771"/>
    </source>
</evidence>
<keyword evidence="8" id="KW-0862">Zinc</keyword>
<dbReference type="GO" id="GO:0000492">
    <property type="term" value="P:box C/D snoRNP assembly"/>
    <property type="evidence" value="ECO:0007669"/>
    <property type="project" value="TreeGrafter"/>
</dbReference>
<evidence type="ECO:0000256" key="6">
    <source>
        <dbReference type="ARBA" id="ARBA00022723"/>
    </source>
</evidence>
<dbReference type="Proteomes" id="UP001107558">
    <property type="component" value="Chromosome 1"/>
</dbReference>
<evidence type="ECO:0000256" key="4">
    <source>
        <dbReference type="ARBA" id="ARBA00022490"/>
    </source>
</evidence>
<dbReference type="EMBL" id="JADBJN010000001">
    <property type="protein sequence ID" value="KAG5684006.1"/>
    <property type="molecule type" value="Genomic_DNA"/>
</dbReference>
<dbReference type="Pfam" id="PF21373">
    <property type="entry name" value="ZNHIT3_C"/>
    <property type="match status" value="1"/>
</dbReference>
<dbReference type="GO" id="GO:0070761">
    <property type="term" value="C:pre-snoRNP complex"/>
    <property type="evidence" value="ECO:0007669"/>
    <property type="project" value="TreeGrafter"/>
</dbReference>
<keyword evidence="4" id="KW-0963">Cytoplasm</keyword>
<dbReference type="InterPro" id="IPR048371">
    <property type="entry name" value="ZNHIT3_C"/>
</dbReference>
<dbReference type="AlphaFoldDB" id="A0A9J6CQW5"/>
<keyword evidence="9" id="KW-0539">Nucleus</keyword>
<keyword evidence="6" id="KW-0479">Metal-binding</keyword>
<protein>
    <recommendedName>
        <fullName evidence="3">Zinc finger HIT domain-containing protein 3</fullName>
    </recommendedName>
</protein>
<dbReference type="InterPro" id="IPR051639">
    <property type="entry name" value="BCD1"/>
</dbReference>
<evidence type="ECO:0000256" key="3">
    <source>
        <dbReference type="ARBA" id="ARBA00021568"/>
    </source>
</evidence>
<dbReference type="CDD" id="cd23024">
    <property type="entry name" value="zf-HIT_ZNHIT2-3"/>
    <property type="match status" value="1"/>
</dbReference>
<gene>
    <name evidence="13" type="ORF">PVAND_013259</name>
</gene>
<comment type="caution">
    <text evidence="13">The sequence shown here is derived from an EMBL/GenBank/DDBJ whole genome shotgun (WGS) entry which is preliminary data.</text>
</comment>
<evidence type="ECO:0000256" key="2">
    <source>
        <dbReference type="ARBA" id="ARBA00004496"/>
    </source>
</evidence>
<feature type="domain" description="HIT-type" evidence="12">
    <location>
        <begin position="4"/>
        <end position="37"/>
    </location>
</feature>
<dbReference type="Pfam" id="PF04438">
    <property type="entry name" value="zf-HIT"/>
    <property type="match status" value="1"/>
</dbReference>
<evidence type="ECO:0000256" key="1">
    <source>
        <dbReference type="ARBA" id="ARBA00004123"/>
    </source>
</evidence>